<evidence type="ECO:0000313" key="3">
    <source>
        <dbReference type="EMBL" id="MBC2691990.1"/>
    </source>
</evidence>
<dbReference type="SUPFAM" id="SSF46785">
    <property type="entry name" value="Winged helix' DNA-binding domain"/>
    <property type="match status" value="1"/>
</dbReference>
<feature type="domain" description="WYL" evidence="2">
    <location>
        <begin position="134"/>
        <end position="199"/>
    </location>
</feature>
<keyword evidence="4" id="KW-1185">Reference proteome</keyword>
<dbReference type="PANTHER" id="PTHR34580:SF3">
    <property type="entry name" value="PROTEIN PAFB"/>
    <property type="match status" value="1"/>
</dbReference>
<accession>A0A7X1KZ09</accession>
<dbReference type="EMBL" id="JACMYG010000023">
    <property type="protein sequence ID" value="MBC2691990.1"/>
    <property type="molecule type" value="Genomic_DNA"/>
</dbReference>
<dbReference type="Proteomes" id="UP000526003">
    <property type="component" value="Unassembled WGS sequence"/>
</dbReference>
<dbReference type="AlphaFoldDB" id="A0A7X1KZ09"/>
<dbReference type="PROSITE" id="PS52050">
    <property type="entry name" value="WYL"/>
    <property type="match status" value="1"/>
</dbReference>
<dbReference type="InterPro" id="IPR036390">
    <property type="entry name" value="WH_DNA-bd_sf"/>
</dbReference>
<evidence type="ECO:0000313" key="4">
    <source>
        <dbReference type="Proteomes" id="UP000526003"/>
    </source>
</evidence>
<name>A0A7X1KZ09_9PSED</name>
<dbReference type="InterPro" id="IPR051534">
    <property type="entry name" value="CBASS_pafABC_assoc_protein"/>
</dbReference>
<reference evidence="3 4" key="1">
    <citation type="submission" date="2020-08" db="EMBL/GenBank/DDBJ databases">
        <title>Pseudomonas sp. nov.</title>
        <authorList>
            <person name="Gieschler S."/>
            <person name="Fiedler G."/>
            <person name="Brinks E."/>
            <person name="Boehnlein C."/>
            <person name="Franz C.M.A.P."/>
            <person name="Kabisch J."/>
        </authorList>
    </citation>
    <scope>NUCLEOTIDE SEQUENCE [LARGE SCALE GENOMIC DNA]</scope>
    <source>
        <strain evidence="3 4">MBT-1</strain>
    </source>
</reference>
<feature type="domain" description="Helix-turn-helix type 11" evidence="1">
    <location>
        <begin position="6"/>
        <end position="58"/>
    </location>
</feature>
<dbReference type="PANTHER" id="PTHR34580">
    <property type="match status" value="1"/>
</dbReference>
<proteinExistence type="predicted"/>
<gene>
    <name evidence="3" type="ORF">H7995_19545</name>
</gene>
<dbReference type="InterPro" id="IPR036388">
    <property type="entry name" value="WH-like_DNA-bd_sf"/>
</dbReference>
<comment type="caution">
    <text evidence="3">The sequence shown here is derived from an EMBL/GenBank/DDBJ whole genome shotgun (WGS) entry which is preliminary data.</text>
</comment>
<sequence>MRKADRLFQLVNLIRVHQPISADRLASRIGVSVRSIYRYIDDLSLSGIPIYGTAGVGYALDADYEMPALTLTRLELNALMLGVEMLTASADNDLGAAARTLLSKVSATIVHHQIEPGLAKVRALGAVPPATRRHLATLRKAIEGTQALSMTYTRLDGVVSHRVVFALGLFYWGGKWTVGCWCCAREGYRDFRVDRITALAASQQPLPDKAAFDLQAYMRHQANQWKLLTATDTTLSV</sequence>
<evidence type="ECO:0000259" key="1">
    <source>
        <dbReference type="Pfam" id="PF08279"/>
    </source>
</evidence>
<evidence type="ECO:0000259" key="2">
    <source>
        <dbReference type="Pfam" id="PF13280"/>
    </source>
</evidence>
<dbReference type="Pfam" id="PF13280">
    <property type="entry name" value="WYL"/>
    <property type="match status" value="1"/>
</dbReference>
<dbReference type="InterPro" id="IPR013196">
    <property type="entry name" value="HTH_11"/>
</dbReference>
<protein>
    <submittedName>
        <fullName evidence="3">YafY family transcriptional regulator</fullName>
    </submittedName>
</protein>
<dbReference type="InterPro" id="IPR026881">
    <property type="entry name" value="WYL_dom"/>
</dbReference>
<dbReference type="Pfam" id="PF08279">
    <property type="entry name" value="HTH_11"/>
    <property type="match status" value="1"/>
</dbReference>
<dbReference type="Gene3D" id="1.10.10.10">
    <property type="entry name" value="Winged helix-like DNA-binding domain superfamily/Winged helix DNA-binding domain"/>
    <property type="match status" value="1"/>
</dbReference>
<organism evidence="3 4">
    <name type="scientific">Pseudomonas kielensis</name>
    <dbReference type="NCBI Taxonomy" id="2762577"/>
    <lineage>
        <taxon>Bacteria</taxon>
        <taxon>Pseudomonadati</taxon>
        <taxon>Pseudomonadota</taxon>
        <taxon>Gammaproteobacteria</taxon>
        <taxon>Pseudomonadales</taxon>
        <taxon>Pseudomonadaceae</taxon>
        <taxon>Pseudomonas</taxon>
    </lineage>
</organism>